<dbReference type="InterPro" id="IPR000566">
    <property type="entry name" value="Lipocln_cytosolic_FA-bd_dom"/>
</dbReference>
<keyword evidence="5" id="KW-0964">Secreted</keyword>
<evidence type="ECO:0000256" key="9">
    <source>
        <dbReference type="ARBA" id="ARBA00023180"/>
    </source>
</evidence>
<name>A0A646QED8_9MYRI</name>
<dbReference type="GO" id="GO:0008289">
    <property type="term" value="F:lipid binding"/>
    <property type="evidence" value="ECO:0007669"/>
    <property type="project" value="UniProtKB-KW"/>
</dbReference>
<proteinExistence type="inferred from homology"/>
<reference evidence="12" key="1">
    <citation type="submission" date="2018-11" db="EMBL/GenBank/DDBJ databases">
        <title>Venom-gland transcriptomics and venom proteomics of the Florida green centipede (Hemiscolopendra marginata) reveal sex-based variation in a centipede venom.</title>
        <authorList>
            <person name="Nystrom G.S."/>
            <person name="Ward M.J."/>
            <person name="Ellsworth S.A."/>
            <person name="Rokyta D.R."/>
        </authorList>
    </citation>
    <scope>NUCLEOTIDE SEQUENCE</scope>
    <source>
        <tissue evidence="12">Venom gland</tissue>
    </source>
</reference>
<keyword evidence="12" id="KW-0449">Lipoprotein</keyword>
<evidence type="ECO:0000256" key="3">
    <source>
        <dbReference type="ARBA" id="ARBA00019890"/>
    </source>
</evidence>
<dbReference type="EMBL" id="GHBY01000444">
    <property type="protein sequence ID" value="MUP40621.1"/>
    <property type="molecule type" value="Transcribed_RNA"/>
</dbReference>
<comment type="subcellular location">
    <subcellularLocation>
        <location evidence="1">Secreted</location>
    </subcellularLocation>
</comment>
<dbReference type="CDD" id="cd19437">
    <property type="entry name" value="lipocalin_apoD-like"/>
    <property type="match status" value="1"/>
</dbReference>
<dbReference type="InterPro" id="IPR012674">
    <property type="entry name" value="Calycin"/>
</dbReference>
<accession>A0A646QED8</accession>
<dbReference type="PANTHER" id="PTHR10612">
    <property type="entry name" value="APOLIPOPROTEIN D"/>
    <property type="match status" value="1"/>
</dbReference>
<dbReference type="PIRSF" id="PIRSF036893">
    <property type="entry name" value="Lipocalin_ApoD"/>
    <property type="match status" value="1"/>
</dbReference>
<dbReference type="Pfam" id="PF08212">
    <property type="entry name" value="Lipocalin_2"/>
    <property type="match status" value="1"/>
</dbReference>
<dbReference type="GO" id="GO:0000302">
    <property type="term" value="P:response to reactive oxygen species"/>
    <property type="evidence" value="ECO:0007669"/>
    <property type="project" value="TreeGrafter"/>
</dbReference>
<evidence type="ECO:0000259" key="11">
    <source>
        <dbReference type="Pfam" id="PF08212"/>
    </source>
</evidence>
<dbReference type="SUPFAM" id="SSF50814">
    <property type="entry name" value="Lipocalins"/>
    <property type="match status" value="1"/>
</dbReference>
<evidence type="ECO:0000256" key="1">
    <source>
        <dbReference type="ARBA" id="ARBA00004613"/>
    </source>
</evidence>
<evidence type="ECO:0000256" key="2">
    <source>
        <dbReference type="ARBA" id="ARBA00006889"/>
    </source>
</evidence>
<dbReference type="PRINTS" id="PR01273">
    <property type="entry name" value="INVTBRTCOLOR"/>
</dbReference>
<dbReference type="GO" id="GO:0005737">
    <property type="term" value="C:cytoplasm"/>
    <property type="evidence" value="ECO:0007669"/>
    <property type="project" value="TreeGrafter"/>
</dbReference>
<keyword evidence="6 10" id="KW-0732">Signal</keyword>
<keyword evidence="7" id="KW-0446">Lipid-binding</keyword>
<dbReference type="InterPro" id="IPR022271">
    <property type="entry name" value="Lipocalin_ApoD"/>
</dbReference>
<feature type="signal peptide" evidence="10">
    <location>
        <begin position="1"/>
        <end position="21"/>
    </location>
</feature>
<feature type="domain" description="Lipocalin/cytosolic fatty-acid binding" evidence="11">
    <location>
        <begin position="40"/>
        <end position="183"/>
    </location>
</feature>
<dbReference type="InterPro" id="IPR022272">
    <property type="entry name" value="Lipocalin_CS"/>
</dbReference>
<sequence>MTRLTWSALVALFCLLVVASAQVPGVGRCPNLAVSDNFSLRKYMGKWYEIERYFAYFEFGKKCVTTNLTQQSDGSVLVTIQSTSKWTKSVKTRIGVAHPDVREPAKFVLQFKGPIFTKSSNYWVLDTDYTNYSVVWSCSNYLGIFHTQFAWILSRKRVLDEDTRIKIYSKLDKMGLSHSKFFLTDQANCSDNH</sequence>
<keyword evidence="8" id="KW-1015">Disulfide bond</keyword>
<dbReference type="PANTHER" id="PTHR10612:SF34">
    <property type="entry name" value="APOLIPOPROTEIN D"/>
    <property type="match status" value="1"/>
</dbReference>
<dbReference type="FunFam" id="2.40.128.20:FF:000003">
    <property type="entry name" value="Apolipoprotein D"/>
    <property type="match status" value="1"/>
</dbReference>
<evidence type="ECO:0000256" key="4">
    <source>
        <dbReference type="ARBA" id="ARBA00022448"/>
    </source>
</evidence>
<keyword evidence="4" id="KW-0813">Transport</keyword>
<dbReference type="Gene3D" id="2.40.128.20">
    <property type="match status" value="1"/>
</dbReference>
<dbReference type="PROSITE" id="PS00213">
    <property type="entry name" value="LIPOCALIN"/>
    <property type="match status" value="1"/>
</dbReference>
<organism evidence="12">
    <name type="scientific">Hemiscolopendra marginata</name>
    <dbReference type="NCBI Taxonomy" id="943146"/>
    <lineage>
        <taxon>Eukaryota</taxon>
        <taxon>Metazoa</taxon>
        <taxon>Ecdysozoa</taxon>
        <taxon>Arthropoda</taxon>
        <taxon>Myriapoda</taxon>
        <taxon>Chilopoda</taxon>
        <taxon>Pleurostigmophora</taxon>
        <taxon>Scolopendromorpha</taxon>
        <taxon>Scolopendridae</taxon>
        <taxon>Hemiscolopendra</taxon>
    </lineage>
</organism>
<dbReference type="InterPro" id="IPR003057">
    <property type="entry name" value="Invtbrt_color"/>
</dbReference>
<dbReference type="AlphaFoldDB" id="A0A646QED8"/>
<protein>
    <recommendedName>
        <fullName evidence="3">Apolipoprotein D</fullName>
    </recommendedName>
</protein>
<evidence type="ECO:0000313" key="12">
    <source>
        <dbReference type="EMBL" id="MUP40621.1"/>
    </source>
</evidence>
<evidence type="ECO:0000256" key="6">
    <source>
        <dbReference type="ARBA" id="ARBA00022729"/>
    </source>
</evidence>
<evidence type="ECO:0000256" key="7">
    <source>
        <dbReference type="ARBA" id="ARBA00023121"/>
    </source>
</evidence>
<evidence type="ECO:0000256" key="8">
    <source>
        <dbReference type="ARBA" id="ARBA00023157"/>
    </source>
</evidence>
<dbReference type="GO" id="GO:0006629">
    <property type="term" value="P:lipid metabolic process"/>
    <property type="evidence" value="ECO:0007669"/>
    <property type="project" value="TreeGrafter"/>
</dbReference>
<evidence type="ECO:0000256" key="10">
    <source>
        <dbReference type="PIRNR" id="PIRNR036893"/>
    </source>
</evidence>
<feature type="chain" id="PRO_5025102273" description="Apolipoprotein D" evidence="10">
    <location>
        <begin position="22"/>
        <end position="193"/>
    </location>
</feature>
<dbReference type="GO" id="GO:0031409">
    <property type="term" value="F:pigment binding"/>
    <property type="evidence" value="ECO:0007669"/>
    <property type="project" value="InterPro"/>
</dbReference>
<comment type="similarity">
    <text evidence="2 10">Belongs to the calycin superfamily. Lipocalin family.</text>
</comment>
<dbReference type="GO" id="GO:0005576">
    <property type="term" value="C:extracellular region"/>
    <property type="evidence" value="ECO:0007669"/>
    <property type="project" value="UniProtKB-SubCell"/>
</dbReference>
<evidence type="ECO:0000256" key="5">
    <source>
        <dbReference type="ARBA" id="ARBA00022525"/>
    </source>
</evidence>
<keyword evidence="9" id="KW-0325">Glycoprotein</keyword>